<dbReference type="HAMAP" id="MF_01358">
    <property type="entry name" value="NDH1_NuoD"/>
    <property type="match status" value="1"/>
</dbReference>
<dbReference type="PANTHER" id="PTHR11993:SF10">
    <property type="entry name" value="NADH DEHYDROGENASE [UBIQUINONE] IRON-SULFUR PROTEIN 2, MITOCHONDRIAL"/>
    <property type="match status" value="1"/>
</dbReference>
<comment type="subcellular location">
    <subcellularLocation>
        <location evidence="6">Cell membrane</location>
        <topology evidence="6">Peripheral membrane protein</topology>
        <orientation evidence="6">Cytoplasmic side</orientation>
    </subcellularLocation>
</comment>
<dbReference type="PANTHER" id="PTHR11993">
    <property type="entry name" value="NADH-UBIQUINONE OXIDOREDUCTASE 49 KDA SUBUNIT"/>
    <property type="match status" value="1"/>
</dbReference>
<dbReference type="AlphaFoldDB" id="A0A1I2P9U2"/>
<keyword evidence="6" id="KW-0472">Membrane</keyword>
<keyword evidence="5 6" id="KW-0520">NAD</keyword>
<dbReference type="EMBL" id="FOOX01000002">
    <property type="protein sequence ID" value="SFG12260.1"/>
    <property type="molecule type" value="Genomic_DNA"/>
</dbReference>
<keyword evidence="2 6" id="KW-0813">Transport</keyword>
<dbReference type="InterPro" id="IPR014029">
    <property type="entry name" value="NADH_UbQ_OxRdtase_49kDa_CS"/>
</dbReference>
<sequence length="367" mass="41456">MLKTQLYHLNLGPQHPATHGVFQIILTLDGERVVKAKPVCGYLHRGIEKLAEARTYTQVIPYTDRLDYFAAMLQNWGYVFAVERLMGIEVPERAEYLRVISGELSRLTSHLLFTATYSLDIGGFTGFLLCFRERERVMDLLEELTGSRMTLSYARIGGVADDVPEGWLEKVNKLMDDMPAYIDEYDGLITGNEIFQVRTKHIGVISSEIAVNYSLSGPSLRGSGVDYDLRKAKPYSIYDRFDFEVPLGKHGDCFDRYVCRVREMRQSVRIIKQAVKQIREIDGPVRAKVPKVLKPPKGGIYAEIESAKGIIGYYVVSDGTDRPYRVHVRRPSFINLGYLDEMLRGCLLADVVAILGSLDIIIGDVDC</sequence>
<dbReference type="OrthoDB" id="9801496at2"/>
<dbReference type="SUPFAM" id="SSF56762">
    <property type="entry name" value="HydB/Nqo4-like"/>
    <property type="match status" value="1"/>
</dbReference>
<dbReference type="InterPro" id="IPR022885">
    <property type="entry name" value="NDH1_su_D/H"/>
</dbReference>
<accession>A0A1I2P9U2</accession>
<evidence type="ECO:0000256" key="2">
    <source>
        <dbReference type="ARBA" id="ARBA00022448"/>
    </source>
</evidence>
<comment type="similarity">
    <text evidence="1 6 7">Belongs to the complex I 49 kDa subunit family.</text>
</comment>
<evidence type="ECO:0000256" key="3">
    <source>
        <dbReference type="ARBA" id="ARBA00022719"/>
    </source>
</evidence>
<dbReference type="InterPro" id="IPR029014">
    <property type="entry name" value="NiFe-Hase_large"/>
</dbReference>
<dbReference type="Proteomes" id="UP000199337">
    <property type="component" value="Unassembled WGS sequence"/>
</dbReference>
<dbReference type="NCBIfam" id="NF008974">
    <property type="entry name" value="PRK12322.1"/>
    <property type="match status" value="1"/>
</dbReference>
<evidence type="ECO:0000259" key="8">
    <source>
        <dbReference type="Pfam" id="PF00346"/>
    </source>
</evidence>
<evidence type="ECO:0000256" key="4">
    <source>
        <dbReference type="ARBA" id="ARBA00022967"/>
    </source>
</evidence>
<evidence type="ECO:0000256" key="1">
    <source>
        <dbReference type="ARBA" id="ARBA00005769"/>
    </source>
</evidence>
<proteinExistence type="inferred from homology"/>
<feature type="domain" description="NADH-quinone oxidoreductase subunit D" evidence="8">
    <location>
        <begin position="120"/>
        <end position="296"/>
    </location>
</feature>
<comment type="subunit">
    <text evidence="6">NDH-1 is composed of 14 different subunits. Subunits NuoB, C, D, E, F, and G constitute the peripheral sector of the complex.</text>
</comment>
<evidence type="ECO:0000313" key="10">
    <source>
        <dbReference type="Proteomes" id="UP000199337"/>
    </source>
</evidence>
<dbReference type="InterPro" id="IPR001135">
    <property type="entry name" value="NADH_Q_OxRdtase_suD"/>
</dbReference>
<reference evidence="10" key="1">
    <citation type="submission" date="2016-10" db="EMBL/GenBank/DDBJ databases">
        <authorList>
            <person name="Varghese N."/>
            <person name="Submissions S."/>
        </authorList>
    </citation>
    <scope>NUCLEOTIDE SEQUENCE [LARGE SCALE GENOMIC DNA]</scope>
    <source>
        <strain evidence="10">DSM 17038</strain>
    </source>
</reference>
<dbReference type="Pfam" id="PF00346">
    <property type="entry name" value="Complex1_49kDa"/>
    <property type="match status" value="1"/>
</dbReference>
<dbReference type="PROSITE" id="PS00535">
    <property type="entry name" value="COMPLEX1_49K"/>
    <property type="match status" value="1"/>
</dbReference>
<keyword evidence="6" id="KW-1003">Cell membrane</keyword>
<dbReference type="EC" id="7.1.1.-" evidence="6"/>
<dbReference type="GO" id="GO:0050136">
    <property type="term" value="F:NADH dehydrogenase (quinone) (non-electrogenic) activity"/>
    <property type="evidence" value="ECO:0007669"/>
    <property type="project" value="UniProtKB-UniRule"/>
</dbReference>
<dbReference type="NCBIfam" id="NF004739">
    <property type="entry name" value="PRK06075.1"/>
    <property type="match status" value="1"/>
</dbReference>
<gene>
    <name evidence="6" type="primary">nuoD</name>
    <name evidence="9" type="ORF">SAMN05660649_00764</name>
</gene>
<dbReference type="GO" id="GO:0048038">
    <property type="term" value="F:quinone binding"/>
    <property type="evidence" value="ECO:0007669"/>
    <property type="project" value="UniProtKB-KW"/>
</dbReference>
<keyword evidence="10" id="KW-1185">Reference proteome</keyword>
<evidence type="ECO:0000313" key="9">
    <source>
        <dbReference type="EMBL" id="SFG12260.1"/>
    </source>
</evidence>
<dbReference type="GO" id="GO:0005886">
    <property type="term" value="C:plasma membrane"/>
    <property type="evidence" value="ECO:0007669"/>
    <property type="project" value="UniProtKB-SubCell"/>
</dbReference>
<name>A0A1I2P9U2_9FIRM</name>
<evidence type="ECO:0000256" key="5">
    <source>
        <dbReference type="ARBA" id="ARBA00023027"/>
    </source>
</evidence>
<keyword evidence="3 6" id="KW-0874">Quinone</keyword>
<dbReference type="RefSeq" id="WP_092468861.1">
    <property type="nucleotide sequence ID" value="NZ_FOOX01000002.1"/>
</dbReference>
<dbReference type="GO" id="GO:0051287">
    <property type="term" value="F:NAD binding"/>
    <property type="evidence" value="ECO:0007669"/>
    <property type="project" value="InterPro"/>
</dbReference>
<keyword evidence="4 6" id="KW-1278">Translocase</keyword>
<comment type="catalytic activity">
    <reaction evidence="6">
        <text>a quinone + NADH + 5 H(+)(in) = a quinol + NAD(+) + 4 H(+)(out)</text>
        <dbReference type="Rhea" id="RHEA:57888"/>
        <dbReference type="ChEBI" id="CHEBI:15378"/>
        <dbReference type="ChEBI" id="CHEBI:24646"/>
        <dbReference type="ChEBI" id="CHEBI:57540"/>
        <dbReference type="ChEBI" id="CHEBI:57945"/>
        <dbReference type="ChEBI" id="CHEBI:132124"/>
    </reaction>
</comment>
<evidence type="ECO:0000256" key="6">
    <source>
        <dbReference type="HAMAP-Rule" id="MF_01358"/>
    </source>
</evidence>
<comment type="function">
    <text evidence="6">NDH-1 shuttles electrons from NADH, via FMN and iron-sulfur (Fe-S) centers, to quinones in the respiratory chain. The immediate electron acceptor for the enzyme in this species is believed to be a menaquinone. Couples the redox reaction to proton translocation (for every two electrons transferred, four hydrogen ions are translocated across the cytoplasmic membrane), and thus conserves the redox energy in a proton gradient.</text>
</comment>
<evidence type="ECO:0000256" key="7">
    <source>
        <dbReference type="RuleBase" id="RU003685"/>
    </source>
</evidence>
<organism evidence="9 10">
    <name type="scientific">Desulfotruncus arcticus DSM 17038</name>
    <dbReference type="NCBI Taxonomy" id="1121424"/>
    <lineage>
        <taxon>Bacteria</taxon>
        <taxon>Bacillati</taxon>
        <taxon>Bacillota</taxon>
        <taxon>Clostridia</taxon>
        <taxon>Eubacteriales</taxon>
        <taxon>Desulfallaceae</taxon>
        <taxon>Desulfotruncus</taxon>
    </lineage>
</organism>
<dbReference type="STRING" id="341036.SAMN05660649_00764"/>
<dbReference type="Gene3D" id="1.10.645.10">
    <property type="entry name" value="Cytochrome-c3 Hydrogenase, chain B"/>
    <property type="match status" value="1"/>
</dbReference>
<protein>
    <recommendedName>
        <fullName evidence="6">NADH-quinone oxidoreductase subunit D</fullName>
        <ecNumber evidence="6">7.1.1.-</ecNumber>
    </recommendedName>
    <alternativeName>
        <fullName evidence="6">NADH dehydrogenase I subunit D</fullName>
    </alternativeName>
    <alternativeName>
        <fullName evidence="6">NDH-1 subunit D</fullName>
    </alternativeName>
</protein>